<sequence length="172" mass="19775">MAATGPGAGRRTGFLGLYTLSLLQSGPLCGAQISKRIRERTSGSWSVSPGAMYPVLRDLLRQGYCERHRRGREWVYVLTPLGHRRLRLSRRRSEQWRERFQNIGPLLLDMQRPEARARFVRDRAEQIVAWALETLDQDELWPDQKERRRTRRALAAYLRRTAETLGSGGGSA</sequence>
<dbReference type="Gene3D" id="1.10.10.10">
    <property type="entry name" value="Winged helix-like DNA-binding domain superfamily/Winged helix DNA-binding domain"/>
    <property type="match status" value="1"/>
</dbReference>
<dbReference type="Pfam" id="PF03551">
    <property type="entry name" value="PadR"/>
    <property type="match status" value="1"/>
</dbReference>
<dbReference type="InterPro" id="IPR036388">
    <property type="entry name" value="WH-like_DNA-bd_sf"/>
</dbReference>
<accession>T1CS58</accession>
<protein>
    <submittedName>
        <fullName evidence="2">Protein containing Transcriptional regulator PadR</fullName>
    </submittedName>
</protein>
<reference evidence="2" key="1">
    <citation type="submission" date="2013-08" db="EMBL/GenBank/DDBJ databases">
        <authorList>
            <person name="Mendez C."/>
            <person name="Richter M."/>
            <person name="Ferrer M."/>
            <person name="Sanchez J."/>
        </authorList>
    </citation>
    <scope>NUCLEOTIDE SEQUENCE</scope>
</reference>
<dbReference type="InterPro" id="IPR036390">
    <property type="entry name" value="WH_DNA-bd_sf"/>
</dbReference>
<comment type="caution">
    <text evidence="2">The sequence shown here is derived from an EMBL/GenBank/DDBJ whole genome shotgun (WGS) entry which is preliminary data.</text>
</comment>
<evidence type="ECO:0000313" key="2">
    <source>
        <dbReference type="EMBL" id="EQD72110.1"/>
    </source>
</evidence>
<dbReference type="AlphaFoldDB" id="T1CS58"/>
<organism evidence="2">
    <name type="scientific">mine drainage metagenome</name>
    <dbReference type="NCBI Taxonomy" id="410659"/>
    <lineage>
        <taxon>unclassified sequences</taxon>
        <taxon>metagenomes</taxon>
        <taxon>ecological metagenomes</taxon>
    </lineage>
</organism>
<evidence type="ECO:0000259" key="1">
    <source>
        <dbReference type="Pfam" id="PF03551"/>
    </source>
</evidence>
<dbReference type="InterPro" id="IPR005149">
    <property type="entry name" value="Tscrpt_reg_PadR_N"/>
</dbReference>
<proteinExistence type="predicted"/>
<reference evidence="2" key="2">
    <citation type="journal article" date="2014" name="ISME J.">
        <title>Microbial stratification in low pH oxic and suboxic macroscopic growths along an acid mine drainage.</title>
        <authorList>
            <person name="Mendez-Garcia C."/>
            <person name="Mesa V."/>
            <person name="Sprenger R.R."/>
            <person name="Richter M."/>
            <person name="Diez M.S."/>
            <person name="Solano J."/>
            <person name="Bargiela R."/>
            <person name="Golyshina O.V."/>
            <person name="Manteca A."/>
            <person name="Ramos J.L."/>
            <person name="Gallego J.R."/>
            <person name="Llorente I."/>
            <person name="Martins Dos Santos V.A."/>
            <person name="Jensen O.N."/>
            <person name="Pelaez A.I."/>
            <person name="Sanchez J."/>
            <person name="Ferrer M."/>
        </authorList>
    </citation>
    <scope>NUCLEOTIDE SEQUENCE</scope>
</reference>
<dbReference type="SUPFAM" id="SSF46785">
    <property type="entry name" value="Winged helix' DNA-binding domain"/>
    <property type="match status" value="1"/>
</dbReference>
<dbReference type="PANTHER" id="PTHR43252">
    <property type="entry name" value="TRANSCRIPTIONAL REGULATOR YQJI"/>
    <property type="match status" value="1"/>
</dbReference>
<dbReference type="EMBL" id="AUZY01002521">
    <property type="protein sequence ID" value="EQD72110.1"/>
    <property type="molecule type" value="Genomic_DNA"/>
</dbReference>
<name>T1CS58_9ZZZZ</name>
<dbReference type="PANTHER" id="PTHR43252:SF2">
    <property type="entry name" value="TRANSCRIPTION REGULATOR, PADR-LIKE FAMILY"/>
    <property type="match status" value="1"/>
</dbReference>
<feature type="non-terminal residue" evidence="2">
    <location>
        <position position="172"/>
    </location>
</feature>
<gene>
    <name evidence="2" type="ORF">B1B_04031</name>
</gene>
<feature type="domain" description="Transcription regulator PadR N-terminal" evidence="1">
    <location>
        <begin position="20"/>
        <end position="87"/>
    </location>
</feature>